<protein>
    <submittedName>
        <fullName evidence="2">UDP-glucose 4-epimerase</fullName>
    </submittedName>
</protein>
<name>A0A5P4S737_VIBPH</name>
<proteinExistence type="predicted"/>
<dbReference type="SUPFAM" id="SSF51735">
    <property type="entry name" value="NAD(P)-binding Rossmann-fold domains"/>
    <property type="match status" value="1"/>
</dbReference>
<reference evidence="2" key="1">
    <citation type="journal article" date="2019" name="Int. J. Food Microbiol.">
        <title>Developing a novel molecular serotyping system based on capsular polysaccharide synthesis gene clusters of Vibrio parahaemolyticus.</title>
        <authorList>
            <person name="Pang Y."/>
            <person name="Guo X."/>
            <person name="Tian X."/>
            <person name="Liu F."/>
            <person name="Wang L."/>
            <person name="Wu J."/>
            <person name="Zhang S."/>
            <person name="Li S."/>
            <person name="Liu B."/>
        </authorList>
    </citation>
    <scope>NUCLEOTIDE SEQUENCE</scope>
    <source>
        <strain evidence="2">G3565</strain>
    </source>
</reference>
<evidence type="ECO:0000313" key="2">
    <source>
        <dbReference type="EMBL" id="QFC18174.1"/>
    </source>
</evidence>
<dbReference type="PANTHER" id="PTHR43245:SF58">
    <property type="entry name" value="BLL5923 PROTEIN"/>
    <property type="match status" value="1"/>
</dbReference>
<gene>
    <name evidence="2" type="primary">galE</name>
</gene>
<dbReference type="InterPro" id="IPR036291">
    <property type="entry name" value="NAD(P)-bd_dom_sf"/>
</dbReference>
<accession>A0A5P4S737</accession>
<evidence type="ECO:0000259" key="1">
    <source>
        <dbReference type="Pfam" id="PF01370"/>
    </source>
</evidence>
<dbReference type="AlphaFoldDB" id="A0A5P4S737"/>
<dbReference type="EMBL" id="MK482088">
    <property type="protein sequence ID" value="QFC18174.1"/>
    <property type="molecule type" value="Genomic_DNA"/>
</dbReference>
<dbReference type="InterPro" id="IPR050177">
    <property type="entry name" value="Lipid_A_modif_metabolic_enz"/>
</dbReference>
<dbReference type="PANTHER" id="PTHR43245">
    <property type="entry name" value="BIFUNCTIONAL POLYMYXIN RESISTANCE PROTEIN ARNA"/>
    <property type="match status" value="1"/>
</dbReference>
<organism evidence="2">
    <name type="scientific">Vibrio parahaemolyticus</name>
    <dbReference type="NCBI Taxonomy" id="670"/>
    <lineage>
        <taxon>Bacteria</taxon>
        <taxon>Pseudomonadati</taxon>
        <taxon>Pseudomonadota</taxon>
        <taxon>Gammaproteobacteria</taxon>
        <taxon>Vibrionales</taxon>
        <taxon>Vibrionaceae</taxon>
        <taxon>Vibrio</taxon>
    </lineage>
</organism>
<dbReference type="InterPro" id="IPR001509">
    <property type="entry name" value="Epimerase_deHydtase"/>
</dbReference>
<dbReference type="Gene3D" id="3.40.50.720">
    <property type="entry name" value="NAD(P)-binding Rossmann-like Domain"/>
    <property type="match status" value="1"/>
</dbReference>
<dbReference type="Pfam" id="PF01370">
    <property type="entry name" value="Epimerase"/>
    <property type="match status" value="1"/>
</dbReference>
<feature type="domain" description="NAD-dependent epimerase/dehydratase" evidence="1">
    <location>
        <begin position="28"/>
        <end position="181"/>
    </location>
</feature>
<sequence length="270" mass="30205">MSNNIAVTGYSGFIGSNISSRFLGINLRYDSDFEKLKNCDVVIHLAGLAHRKYSEEELFNVNLDLTKRLVDKAILHNVKRFVYLSSINVLNESDNQTSTRSKRAAVEYLREVSTLNKLEVVIVFAPLVYGPNAPGNFGLLTRLISNVRFLPFGSVYNQRNFISVQNLADLLQVCAINPDAAGHEFIASEGESVSTKEFTNAIAKGLGKKVYQIPVPVPLMRVVGKLFRKTSMVELLVGNLQLDSSDLKNLLNWTPPYSMEQSMIYLRPKN</sequence>